<dbReference type="EMBL" id="CAADRA010006836">
    <property type="protein sequence ID" value="VFT97068.1"/>
    <property type="molecule type" value="Genomic_DNA"/>
</dbReference>
<feature type="signal peptide" evidence="2">
    <location>
        <begin position="1"/>
        <end position="21"/>
    </location>
</feature>
<evidence type="ECO:0000256" key="1">
    <source>
        <dbReference type="SAM" id="MobiDB-lite"/>
    </source>
</evidence>
<dbReference type="Gene3D" id="3.10.450.10">
    <property type="match status" value="1"/>
</dbReference>
<accession>A0A485LJJ4</accession>
<dbReference type="AlphaFoldDB" id="A0A485LJJ4"/>
<reference evidence="4 5" key="1">
    <citation type="submission" date="2019-03" db="EMBL/GenBank/DDBJ databases">
        <authorList>
            <person name="Gaulin E."/>
            <person name="Dumas B."/>
        </authorList>
    </citation>
    <scope>NUCLEOTIDE SEQUENCE [LARGE SCALE GENOMIC DNA]</scope>
    <source>
        <strain evidence="4">CBS 568.67</strain>
    </source>
</reference>
<reference evidence="3" key="2">
    <citation type="submission" date="2019-06" db="EMBL/GenBank/DDBJ databases">
        <title>Genomics analysis of Aphanomyces spp. identifies a new class of oomycete effector associated with host adaptation.</title>
        <authorList>
            <person name="Gaulin E."/>
        </authorList>
    </citation>
    <scope>NUCLEOTIDE SEQUENCE</scope>
    <source>
        <strain evidence="3">CBS 578.67</strain>
    </source>
</reference>
<feature type="chain" id="PRO_5036116526" evidence="2">
    <location>
        <begin position="22"/>
        <end position="184"/>
    </location>
</feature>
<dbReference type="Proteomes" id="UP000332933">
    <property type="component" value="Unassembled WGS sequence"/>
</dbReference>
<evidence type="ECO:0000313" key="4">
    <source>
        <dbReference type="EMBL" id="VFT97068.1"/>
    </source>
</evidence>
<keyword evidence="2" id="KW-0732">Signal</keyword>
<proteinExistence type="predicted"/>
<dbReference type="EMBL" id="VJMH01006813">
    <property type="protein sequence ID" value="KAF0687890.1"/>
    <property type="molecule type" value="Genomic_DNA"/>
</dbReference>
<organism evidence="4 5">
    <name type="scientific">Aphanomyces stellatus</name>
    <dbReference type="NCBI Taxonomy" id="120398"/>
    <lineage>
        <taxon>Eukaryota</taxon>
        <taxon>Sar</taxon>
        <taxon>Stramenopiles</taxon>
        <taxon>Oomycota</taxon>
        <taxon>Saprolegniomycetes</taxon>
        <taxon>Saprolegniales</taxon>
        <taxon>Verrucalvaceae</taxon>
        <taxon>Aphanomyces</taxon>
    </lineage>
</organism>
<keyword evidence="5" id="KW-1185">Reference proteome</keyword>
<protein>
    <submittedName>
        <fullName evidence="4">Aste57867_20382 protein</fullName>
    </submittedName>
</protein>
<evidence type="ECO:0000313" key="3">
    <source>
        <dbReference type="EMBL" id="KAF0687890.1"/>
    </source>
</evidence>
<sequence>MPKIFHQLLAVWLVLLTLCHASLENPVPSRTKKAVTDEAVVGAAHFAVTELQKLSDTGIYTTLSLTRIKSAATQVGDFHFNTFLDLELASPHFKSGRPTESFSVVVMQSKLDDILSFAIDEFPVMDDDAIERFWIDMVERNRAKRRELFAEWNEDAGGDAEVLPPTRPRPSIILPRSHAPKDEL</sequence>
<gene>
    <name evidence="4" type="primary">Aste57867_20382</name>
    <name evidence="3" type="ORF">As57867_020316</name>
    <name evidence="4" type="ORF">ASTE57867_20382</name>
</gene>
<dbReference type="OrthoDB" id="206865at2759"/>
<name>A0A485LJJ4_9STRA</name>
<evidence type="ECO:0000256" key="2">
    <source>
        <dbReference type="SAM" id="SignalP"/>
    </source>
</evidence>
<evidence type="ECO:0000313" key="5">
    <source>
        <dbReference type="Proteomes" id="UP000332933"/>
    </source>
</evidence>
<feature type="region of interest" description="Disordered" evidence="1">
    <location>
        <begin position="157"/>
        <end position="184"/>
    </location>
</feature>